<keyword evidence="3 7" id="KW-0479">Metal-binding</keyword>
<evidence type="ECO:0000313" key="11">
    <source>
        <dbReference type="Proteomes" id="UP000605259"/>
    </source>
</evidence>
<feature type="chain" id="PRO_5039468109" evidence="8">
    <location>
        <begin position="19"/>
        <end position="107"/>
    </location>
</feature>
<reference evidence="10" key="2">
    <citation type="submission" date="2020-09" db="EMBL/GenBank/DDBJ databases">
        <authorList>
            <person name="Sun Q."/>
            <person name="Zhou Y."/>
        </authorList>
    </citation>
    <scope>NUCLEOTIDE SEQUENCE</scope>
    <source>
        <strain evidence="10">CGMCC 1.12698</strain>
    </source>
</reference>
<dbReference type="PROSITE" id="PS51007">
    <property type="entry name" value="CYTC"/>
    <property type="match status" value="1"/>
</dbReference>
<dbReference type="AlphaFoldDB" id="A0A917AX79"/>
<feature type="binding site" description="covalent" evidence="6">
    <location>
        <position position="50"/>
    </location>
    <ligand>
        <name>heme c</name>
        <dbReference type="ChEBI" id="CHEBI:61717"/>
    </ligand>
</feature>
<dbReference type="PANTHER" id="PTHR37823:SF3">
    <property type="entry name" value="CYTOCHROME C-551"/>
    <property type="match status" value="1"/>
</dbReference>
<dbReference type="GO" id="GO:0009055">
    <property type="term" value="F:electron transfer activity"/>
    <property type="evidence" value="ECO:0007669"/>
    <property type="project" value="InterPro"/>
</dbReference>
<keyword evidence="1" id="KW-0813">Transport</keyword>
<organism evidence="10 11">
    <name type="scientific">Priestia taiwanensis</name>
    <dbReference type="NCBI Taxonomy" id="1347902"/>
    <lineage>
        <taxon>Bacteria</taxon>
        <taxon>Bacillati</taxon>
        <taxon>Bacillota</taxon>
        <taxon>Bacilli</taxon>
        <taxon>Bacillales</taxon>
        <taxon>Bacillaceae</taxon>
        <taxon>Priestia</taxon>
    </lineage>
</organism>
<dbReference type="NCBIfam" id="NF045774">
    <property type="entry name" value="cytochro_C551"/>
    <property type="match status" value="1"/>
</dbReference>
<dbReference type="PANTHER" id="PTHR37823">
    <property type="entry name" value="CYTOCHROME C-553-LIKE"/>
    <property type="match status" value="1"/>
</dbReference>
<dbReference type="SUPFAM" id="SSF46626">
    <property type="entry name" value="Cytochrome c"/>
    <property type="match status" value="1"/>
</dbReference>
<evidence type="ECO:0000256" key="5">
    <source>
        <dbReference type="ARBA" id="ARBA00023004"/>
    </source>
</evidence>
<dbReference type="InterPro" id="IPR054782">
    <property type="entry name" value="Cytochro_C551"/>
</dbReference>
<keyword evidence="2 6" id="KW-0349">Heme</keyword>
<evidence type="ECO:0000256" key="8">
    <source>
        <dbReference type="SAM" id="SignalP"/>
    </source>
</evidence>
<dbReference type="GO" id="GO:0020037">
    <property type="term" value="F:heme binding"/>
    <property type="evidence" value="ECO:0007669"/>
    <property type="project" value="InterPro"/>
</dbReference>
<evidence type="ECO:0000259" key="9">
    <source>
        <dbReference type="PROSITE" id="PS51007"/>
    </source>
</evidence>
<dbReference type="GO" id="GO:0005506">
    <property type="term" value="F:iron ion binding"/>
    <property type="evidence" value="ECO:0007669"/>
    <property type="project" value="InterPro"/>
</dbReference>
<dbReference type="Gene3D" id="1.10.760.10">
    <property type="entry name" value="Cytochrome c-like domain"/>
    <property type="match status" value="1"/>
</dbReference>
<evidence type="ECO:0000256" key="7">
    <source>
        <dbReference type="PIRSR" id="PIRSR000025-2"/>
    </source>
</evidence>
<dbReference type="InterPro" id="IPR051811">
    <property type="entry name" value="Cytochrome_c550/c551-like"/>
</dbReference>
<sequence length="107" mass="11136">MKKKVVALLLGVSLVVGACGKEDTKKPDGASSTTPTASGEQLFKRSCASCHGGNLEGNAGPKLSEIGNKYSAEEIEKIILKGQGNMRGGFLQGADATEVAKWLAEKK</sequence>
<dbReference type="Proteomes" id="UP000605259">
    <property type="component" value="Unassembled WGS sequence"/>
</dbReference>
<dbReference type="EMBL" id="BMFK01000004">
    <property type="protein sequence ID" value="GGE81704.1"/>
    <property type="molecule type" value="Genomic_DNA"/>
</dbReference>
<reference evidence="10" key="1">
    <citation type="journal article" date="2014" name="Int. J. Syst. Evol. Microbiol.">
        <title>Complete genome sequence of Corynebacterium casei LMG S-19264T (=DSM 44701T), isolated from a smear-ripened cheese.</title>
        <authorList>
            <consortium name="US DOE Joint Genome Institute (JGI-PGF)"/>
            <person name="Walter F."/>
            <person name="Albersmeier A."/>
            <person name="Kalinowski J."/>
            <person name="Ruckert C."/>
        </authorList>
    </citation>
    <scope>NUCLEOTIDE SEQUENCE</scope>
    <source>
        <strain evidence="10">CGMCC 1.12698</strain>
    </source>
</reference>
<name>A0A917AX79_9BACI</name>
<keyword evidence="11" id="KW-1185">Reference proteome</keyword>
<dbReference type="GO" id="GO:0016020">
    <property type="term" value="C:membrane"/>
    <property type="evidence" value="ECO:0007669"/>
    <property type="project" value="InterPro"/>
</dbReference>
<feature type="signal peptide" evidence="8">
    <location>
        <begin position="1"/>
        <end position="18"/>
    </location>
</feature>
<evidence type="ECO:0000256" key="3">
    <source>
        <dbReference type="ARBA" id="ARBA00022723"/>
    </source>
</evidence>
<comment type="PTM">
    <text evidence="6">Binds 1 heme c group covalently per subunit.</text>
</comment>
<keyword evidence="8" id="KW-0732">Signal</keyword>
<feature type="binding site" description="axial binding residue" evidence="7">
    <location>
        <position position="51"/>
    </location>
    <ligand>
        <name>heme c</name>
        <dbReference type="ChEBI" id="CHEBI:61717"/>
    </ligand>
    <ligandPart>
        <name>Fe</name>
        <dbReference type="ChEBI" id="CHEBI:18248"/>
    </ligandPart>
</feature>
<dbReference type="InterPro" id="IPR036909">
    <property type="entry name" value="Cyt_c-like_dom_sf"/>
</dbReference>
<keyword evidence="4" id="KW-0249">Electron transport</keyword>
<dbReference type="InterPro" id="IPR012218">
    <property type="entry name" value="Cyt_c_BACSU-c550-type"/>
</dbReference>
<dbReference type="RefSeq" id="WP_188389702.1">
    <property type="nucleotide sequence ID" value="NZ_BMFK01000004.1"/>
</dbReference>
<dbReference type="InterPro" id="IPR009056">
    <property type="entry name" value="Cyt_c-like_dom"/>
</dbReference>
<evidence type="ECO:0000256" key="4">
    <source>
        <dbReference type="ARBA" id="ARBA00022982"/>
    </source>
</evidence>
<accession>A0A917AX79</accession>
<evidence type="ECO:0000256" key="6">
    <source>
        <dbReference type="PIRSR" id="PIRSR000025-1"/>
    </source>
</evidence>
<dbReference type="PROSITE" id="PS51257">
    <property type="entry name" value="PROKAR_LIPOPROTEIN"/>
    <property type="match status" value="1"/>
</dbReference>
<evidence type="ECO:0000256" key="1">
    <source>
        <dbReference type="ARBA" id="ARBA00022448"/>
    </source>
</evidence>
<feature type="binding site" description="axial binding residue" evidence="7">
    <location>
        <position position="86"/>
    </location>
    <ligand>
        <name>heme c</name>
        <dbReference type="ChEBI" id="CHEBI:61717"/>
    </ligand>
    <ligandPart>
        <name>Fe</name>
        <dbReference type="ChEBI" id="CHEBI:18248"/>
    </ligandPart>
</feature>
<proteinExistence type="predicted"/>
<gene>
    <name evidence="10" type="primary">cccB</name>
    <name evidence="10" type="ORF">GCM10007140_34210</name>
</gene>
<dbReference type="Pfam" id="PF13442">
    <property type="entry name" value="Cytochrome_CBB3"/>
    <property type="match status" value="1"/>
</dbReference>
<feature type="binding site" description="covalent" evidence="6">
    <location>
        <position position="47"/>
    </location>
    <ligand>
        <name>heme c</name>
        <dbReference type="ChEBI" id="CHEBI:61717"/>
    </ligand>
</feature>
<keyword evidence="5 7" id="KW-0408">Iron</keyword>
<evidence type="ECO:0000313" key="10">
    <source>
        <dbReference type="EMBL" id="GGE81704.1"/>
    </source>
</evidence>
<feature type="domain" description="Cytochrome c" evidence="9">
    <location>
        <begin position="34"/>
        <end position="107"/>
    </location>
</feature>
<comment type="caution">
    <text evidence="10">The sequence shown here is derived from an EMBL/GenBank/DDBJ whole genome shotgun (WGS) entry which is preliminary data.</text>
</comment>
<evidence type="ECO:0000256" key="2">
    <source>
        <dbReference type="ARBA" id="ARBA00022617"/>
    </source>
</evidence>
<dbReference type="PIRSF" id="PIRSF000025">
    <property type="entry name" value="Cytc_Bsub_c550"/>
    <property type="match status" value="1"/>
</dbReference>
<protein>
    <submittedName>
        <fullName evidence="10">Cytochrome c-551</fullName>
    </submittedName>
</protein>